<dbReference type="Pfam" id="PF06013">
    <property type="entry name" value="WXG100"/>
    <property type="match status" value="1"/>
</dbReference>
<keyword evidence="2" id="KW-1185">Reference proteome</keyword>
<dbReference type="EMBL" id="BJXA01000041">
    <property type="protein sequence ID" value="GEM40785.1"/>
    <property type="molecule type" value="Genomic_DNA"/>
</dbReference>
<dbReference type="SUPFAM" id="SSF140453">
    <property type="entry name" value="EsxAB dimer-like"/>
    <property type="match status" value="1"/>
</dbReference>
<evidence type="ECO:0000313" key="2">
    <source>
        <dbReference type="Proteomes" id="UP000321424"/>
    </source>
</evidence>
<sequence length="155" mass="16822">MTDEFHVDLDHLDQLVARLSGLAGFLRDHLAELERKVADLDAGSWDGIAAAAYTEAHRQWATGALEFVDGVSDMSDAAKRAHGHYTEAMALNLNMLRGNSRHARSSGQVAAVMSTKPTAGAPPRPRIDIRKAGVQWHRSRLTPTPTTARPKGCSN</sequence>
<organism evidence="1 2">
    <name type="scientific">Nocardia ninae NBRC 108245</name>
    <dbReference type="NCBI Taxonomy" id="1210091"/>
    <lineage>
        <taxon>Bacteria</taxon>
        <taxon>Bacillati</taxon>
        <taxon>Actinomycetota</taxon>
        <taxon>Actinomycetes</taxon>
        <taxon>Mycobacteriales</taxon>
        <taxon>Nocardiaceae</taxon>
        <taxon>Nocardia</taxon>
    </lineage>
</organism>
<reference evidence="1 2" key="1">
    <citation type="submission" date="2019-07" db="EMBL/GenBank/DDBJ databases">
        <title>Whole genome shotgun sequence of Nocardia ninae NBRC 108245.</title>
        <authorList>
            <person name="Hosoyama A."/>
            <person name="Uohara A."/>
            <person name="Ohji S."/>
            <person name="Ichikawa N."/>
        </authorList>
    </citation>
    <scope>NUCLEOTIDE SEQUENCE [LARGE SCALE GENOMIC DNA]</scope>
    <source>
        <strain evidence="1 2">NBRC 108245</strain>
    </source>
</reference>
<accession>A0A511MJH3</accession>
<dbReference type="Proteomes" id="UP000321424">
    <property type="component" value="Unassembled WGS sequence"/>
</dbReference>
<dbReference type="InterPro" id="IPR010310">
    <property type="entry name" value="T7SS_ESAT-6-like"/>
</dbReference>
<proteinExistence type="predicted"/>
<evidence type="ECO:0000313" key="1">
    <source>
        <dbReference type="EMBL" id="GEM40785.1"/>
    </source>
</evidence>
<dbReference type="AlphaFoldDB" id="A0A511MJH3"/>
<protein>
    <recommendedName>
        <fullName evidence="3">WXG100 family type VII secretion target</fullName>
    </recommendedName>
</protein>
<name>A0A511MJH3_9NOCA</name>
<dbReference type="Gene3D" id="1.10.287.1060">
    <property type="entry name" value="ESAT-6-like"/>
    <property type="match status" value="1"/>
</dbReference>
<gene>
    <name evidence="1" type="ORF">NN4_53040</name>
</gene>
<dbReference type="InterPro" id="IPR036689">
    <property type="entry name" value="ESAT-6-like_sf"/>
</dbReference>
<comment type="caution">
    <text evidence="1">The sequence shown here is derived from an EMBL/GenBank/DDBJ whole genome shotgun (WGS) entry which is preliminary data.</text>
</comment>
<dbReference type="RefSeq" id="WP_147136680.1">
    <property type="nucleotide sequence ID" value="NZ_BJXA01000041.1"/>
</dbReference>
<evidence type="ECO:0008006" key="3">
    <source>
        <dbReference type="Google" id="ProtNLM"/>
    </source>
</evidence>
<dbReference type="OrthoDB" id="4556231at2"/>